<evidence type="ECO:0000313" key="2">
    <source>
        <dbReference type="Proteomes" id="UP000555407"/>
    </source>
</evidence>
<dbReference type="Gene3D" id="3.30.500.20">
    <property type="entry name" value="BH3703-like domains"/>
    <property type="match status" value="1"/>
</dbReference>
<dbReference type="EMBL" id="JAASRO010000001">
    <property type="protein sequence ID" value="NIK58943.1"/>
    <property type="molecule type" value="Genomic_DNA"/>
</dbReference>
<evidence type="ECO:0008006" key="3">
    <source>
        <dbReference type="Google" id="ProtNLM"/>
    </source>
</evidence>
<protein>
    <recommendedName>
        <fullName evidence="3">DUF600 family protein</fullName>
    </recommendedName>
</protein>
<comment type="caution">
    <text evidence="1">The sequence shown here is derived from an EMBL/GenBank/DDBJ whole genome shotgun (WGS) entry which is preliminary data.</text>
</comment>
<dbReference type="Proteomes" id="UP000555407">
    <property type="component" value="Unassembled WGS sequence"/>
</dbReference>
<dbReference type="InterPro" id="IPR036170">
    <property type="entry name" value="YezG-like_sf"/>
</dbReference>
<sequence length="131" mass="14771">MSEIGVIDTIARALVEDLPVGWREVSAVYRATTSYAELDGTVVDAAGESPLDPLPEGLEDHFEELRREMYQPGKGTWLTARISVTAEGRFATDFDYDNEPDWSIPVDESIYTEDLSVFPRDRENIPSWMRG</sequence>
<organism evidence="1 2">
    <name type="scientific">Kribbella shirazensis</name>
    <dbReference type="NCBI Taxonomy" id="1105143"/>
    <lineage>
        <taxon>Bacteria</taxon>
        <taxon>Bacillati</taxon>
        <taxon>Actinomycetota</taxon>
        <taxon>Actinomycetes</taxon>
        <taxon>Propionibacteriales</taxon>
        <taxon>Kribbellaceae</taxon>
        <taxon>Kribbella</taxon>
    </lineage>
</organism>
<reference evidence="1 2" key="1">
    <citation type="submission" date="2020-03" db="EMBL/GenBank/DDBJ databases">
        <title>Sequencing the genomes of 1000 actinobacteria strains.</title>
        <authorList>
            <person name="Klenk H.-P."/>
        </authorList>
    </citation>
    <scope>NUCLEOTIDE SEQUENCE [LARGE SCALE GENOMIC DNA]</scope>
    <source>
        <strain evidence="1 2">DSM 45490</strain>
    </source>
</reference>
<name>A0A7X5VEM9_9ACTN</name>
<gene>
    <name evidence="1" type="ORF">BJY22_004660</name>
</gene>
<dbReference type="AlphaFoldDB" id="A0A7X5VEM9"/>
<proteinExistence type="predicted"/>
<dbReference type="RefSeq" id="WP_167210092.1">
    <property type="nucleotide sequence ID" value="NZ_JAASRO010000001.1"/>
</dbReference>
<dbReference type="SUPFAM" id="SSF160424">
    <property type="entry name" value="BH3703-like"/>
    <property type="match status" value="1"/>
</dbReference>
<keyword evidence="2" id="KW-1185">Reference proteome</keyword>
<evidence type="ECO:0000313" key="1">
    <source>
        <dbReference type="EMBL" id="NIK58943.1"/>
    </source>
</evidence>
<accession>A0A7X5VEM9</accession>